<keyword evidence="2" id="KW-1185">Reference proteome</keyword>
<evidence type="ECO:0000313" key="1">
    <source>
        <dbReference type="EMBL" id="NVD45871.1"/>
    </source>
</evidence>
<dbReference type="InterPro" id="IPR008318">
    <property type="entry name" value="UCP030820"/>
</dbReference>
<protein>
    <submittedName>
        <fullName evidence="1">DUF934 domain-containing protein</fullName>
    </submittedName>
</protein>
<gene>
    <name evidence="1" type="ORF">HUV48_12725</name>
</gene>
<dbReference type="Pfam" id="PF06073">
    <property type="entry name" value="DUF934"/>
    <property type="match status" value="1"/>
</dbReference>
<proteinExistence type="predicted"/>
<organism evidence="1 2">
    <name type="scientific">Qipengyuania atrilutea</name>
    <dbReference type="NCBI Taxonomy" id="2744473"/>
    <lineage>
        <taxon>Bacteria</taxon>
        <taxon>Pseudomonadati</taxon>
        <taxon>Pseudomonadota</taxon>
        <taxon>Alphaproteobacteria</taxon>
        <taxon>Sphingomonadales</taxon>
        <taxon>Erythrobacteraceae</taxon>
        <taxon>Qipengyuania</taxon>
    </lineage>
</organism>
<name>A0A850H1N7_9SPHN</name>
<dbReference type="Proteomes" id="UP000561438">
    <property type="component" value="Unassembled WGS sequence"/>
</dbReference>
<dbReference type="RefSeq" id="WP_176268180.1">
    <property type="nucleotide sequence ID" value="NZ_JABWGV010000006.1"/>
</dbReference>
<evidence type="ECO:0000313" key="2">
    <source>
        <dbReference type="Proteomes" id="UP000561438"/>
    </source>
</evidence>
<sequence>MADPQYPAEGGLGQGHDEVQLRYRDDELVDHASVTVDSFLAQSNASAVRIEPGDDTRELLRHLERIRLVEVNFPSFGDGRGYSAARILRESGYDGEIRAVGDVLVDQIAYMRRCGFDAFAPERPLNESDVEAALNRFPHVYQAAADSRTPIWNLRHGDAA</sequence>
<dbReference type="AlphaFoldDB" id="A0A850H1N7"/>
<comment type="caution">
    <text evidence="1">The sequence shown here is derived from an EMBL/GenBank/DDBJ whole genome shotgun (WGS) entry which is preliminary data.</text>
</comment>
<reference evidence="1 2" key="1">
    <citation type="submission" date="2020-06" db="EMBL/GenBank/DDBJ databases">
        <title>Altererythrobacter sp. HHU K3-1.</title>
        <authorList>
            <person name="Zhang D."/>
            <person name="Xue H."/>
        </authorList>
    </citation>
    <scope>NUCLEOTIDE SEQUENCE [LARGE SCALE GENOMIC DNA]</scope>
    <source>
        <strain evidence="1 2">HHU K3-1</strain>
    </source>
</reference>
<accession>A0A850H1N7</accession>
<dbReference type="EMBL" id="JABWGV010000006">
    <property type="protein sequence ID" value="NVD45871.1"/>
    <property type="molecule type" value="Genomic_DNA"/>
</dbReference>